<gene>
    <name evidence="16" type="ORF">P170DRAFT_191288</name>
</gene>
<evidence type="ECO:0000313" key="16">
    <source>
        <dbReference type="EMBL" id="PLB49671.1"/>
    </source>
</evidence>
<dbReference type="GO" id="GO:0005829">
    <property type="term" value="C:cytosol"/>
    <property type="evidence" value="ECO:0007669"/>
    <property type="project" value="TreeGrafter"/>
</dbReference>
<evidence type="ECO:0000259" key="15">
    <source>
        <dbReference type="PROSITE" id="PS50011"/>
    </source>
</evidence>
<proteinExistence type="predicted"/>
<dbReference type="InterPro" id="IPR000719">
    <property type="entry name" value="Prot_kinase_dom"/>
</dbReference>
<dbReference type="PANTHER" id="PTHR24348:SF22">
    <property type="entry name" value="NON-SPECIFIC SERINE_THREONINE PROTEIN KINASE"/>
    <property type="match status" value="1"/>
</dbReference>
<dbReference type="Pfam" id="PF00069">
    <property type="entry name" value="Pkinase"/>
    <property type="match status" value="1"/>
</dbReference>
<feature type="region of interest" description="Disordered" evidence="14">
    <location>
        <begin position="1"/>
        <end position="49"/>
    </location>
</feature>
<sequence length="660" mass="73373">MADGLGRARGNGSSNDSDASHTPGVSSPLFSPRPEQTSSSPQIQSPRIPDLVRDSKLETHFLPDSSVETVHTYHEPDYKSRRRLVPRLEHWTRHEKIGGGSFGSVWLEKCTKGAKRDNGLRAIKQMEVRRKSTLLNYNRELEAIAKFSHWKYERAFVKSFGWYESPEHLYIAMEYLELGDLHTYLHHKPPLPEHEAKEITFQILDGLFLMHDNEFAHRDMKPRNILLKSCPPDEWWVKIADFGISKRIEDEIGLSSTLKGTLGYIAPELHGFITRGSPYAPDIWSVGEIAFQMLTKQSTFKNLGVLFQYMGNLDLFPSDLLAAARVSKSGQGCILSLMHPDPSLRTTAEVALQHAWFEEAVPSRPGSIRSARNIRPASVTDAGTEELATWNTIATQESEGNSSNKIIDNEIGTWGTRVTHELQNILDPRQVEDLQIGLRSAPLPGEQEDPSTDKQDPIVSNPKIRWSTVSMASSLQVHRSTDDESDGDTASLVSPLGMTGPDDVQSDVDGDEMSQSQGSAGASNESVDSLAGNSREHSVGRTENPQYMNEGTVLSNRPYNTAEAFYESGAHTANQDNSFDPYRTWNEPRIAVPMSPAQDRNGSAQTVDGEPETFIAQRMKEIMDLRDLQGSITREISPGESANSQYSESPPRKLAACIIS</sequence>
<keyword evidence="17" id="KW-1185">Reference proteome</keyword>
<feature type="compositionally biased region" description="Low complexity" evidence="14">
    <location>
        <begin position="34"/>
        <end position="49"/>
    </location>
</feature>
<evidence type="ECO:0000256" key="1">
    <source>
        <dbReference type="ARBA" id="ARBA00004623"/>
    </source>
</evidence>
<dbReference type="EMBL" id="MSFO01000004">
    <property type="protein sequence ID" value="PLB49671.1"/>
    <property type="molecule type" value="Genomic_DNA"/>
</dbReference>
<dbReference type="VEuPathDB" id="FungiDB:P170DRAFT_191288"/>
<dbReference type="PROSITE" id="PS50011">
    <property type="entry name" value="PROTEIN_KINASE_DOM"/>
    <property type="match status" value="1"/>
</dbReference>
<feature type="compositionally biased region" description="Polar residues" evidence="14">
    <location>
        <begin position="541"/>
        <end position="553"/>
    </location>
</feature>
<dbReference type="GO" id="GO:0034045">
    <property type="term" value="C:phagophore assembly site membrane"/>
    <property type="evidence" value="ECO:0007669"/>
    <property type="project" value="UniProtKB-SubCell"/>
</dbReference>
<feature type="region of interest" description="Disordered" evidence="14">
    <location>
        <begin position="441"/>
        <end position="553"/>
    </location>
</feature>
<feature type="compositionally biased region" description="Polar residues" evidence="14">
    <location>
        <begin position="513"/>
        <end position="527"/>
    </location>
</feature>
<comment type="caution">
    <text evidence="16">The sequence shown here is derived from an EMBL/GenBank/DDBJ whole genome shotgun (WGS) entry which is preliminary data.</text>
</comment>
<dbReference type="InterPro" id="IPR045269">
    <property type="entry name" value="Atg1-like"/>
</dbReference>
<feature type="region of interest" description="Disordered" evidence="14">
    <location>
        <begin position="634"/>
        <end position="653"/>
    </location>
</feature>
<reference evidence="16 17" key="1">
    <citation type="submission" date="2016-12" db="EMBL/GenBank/DDBJ databases">
        <title>The genomes of Aspergillus section Nigri reveals drivers in fungal speciation.</title>
        <authorList>
            <consortium name="DOE Joint Genome Institute"/>
            <person name="Vesth T.C."/>
            <person name="Nybo J."/>
            <person name="Theobald S."/>
            <person name="Brandl J."/>
            <person name="Frisvad J.C."/>
            <person name="Nielsen K.F."/>
            <person name="Lyhne E.K."/>
            <person name="Kogle M.E."/>
            <person name="Kuo A."/>
            <person name="Riley R."/>
            <person name="Clum A."/>
            <person name="Nolan M."/>
            <person name="Lipzen A."/>
            <person name="Salamov A."/>
            <person name="Henrissat B."/>
            <person name="Wiebenga A."/>
            <person name="De Vries R.P."/>
            <person name="Grigoriev I.V."/>
            <person name="Mortensen U.H."/>
            <person name="Andersen M.R."/>
            <person name="Baker S.E."/>
        </authorList>
    </citation>
    <scope>NUCLEOTIDE SEQUENCE [LARGE SCALE GENOMIC DNA]</scope>
    <source>
        <strain evidence="16 17">IBT 23096</strain>
    </source>
</reference>
<dbReference type="RefSeq" id="XP_024704973.1">
    <property type="nucleotide sequence ID" value="XM_024842706.1"/>
</dbReference>
<keyword evidence="8 16" id="KW-0418">Kinase</keyword>
<dbReference type="OrthoDB" id="10252171at2759"/>
<dbReference type="GeneID" id="36550404"/>
<dbReference type="PANTHER" id="PTHR24348">
    <property type="entry name" value="SERINE/THREONINE-PROTEIN KINASE UNC-51-RELATED"/>
    <property type="match status" value="1"/>
</dbReference>
<dbReference type="GO" id="GO:0000045">
    <property type="term" value="P:autophagosome assembly"/>
    <property type="evidence" value="ECO:0007669"/>
    <property type="project" value="TreeGrafter"/>
</dbReference>
<keyword evidence="6" id="KW-0808">Transferase</keyword>
<dbReference type="Gene3D" id="1.10.510.10">
    <property type="entry name" value="Transferase(Phosphotransferase) domain 1"/>
    <property type="match status" value="1"/>
</dbReference>
<evidence type="ECO:0000256" key="3">
    <source>
        <dbReference type="ARBA" id="ARBA00018572"/>
    </source>
</evidence>
<keyword evidence="9" id="KW-0067">ATP-binding</keyword>
<dbReference type="GO" id="GO:0005524">
    <property type="term" value="F:ATP binding"/>
    <property type="evidence" value="ECO:0007669"/>
    <property type="project" value="UniProtKB-KW"/>
</dbReference>
<name>A0A2I2G9W1_9EURO</name>
<evidence type="ECO:0000256" key="14">
    <source>
        <dbReference type="SAM" id="MobiDB-lite"/>
    </source>
</evidence>
<comment type="catalytic activity">
    <reaction evidence="12">
        <text>L-threonyl-[protein] + ATP = O-phospho-L-threonyl-[protein] + ADP + H(+)</text>
        <dbReference type="Rhea" id="RHEA:46608"/>
        <dbReference type="Rhea" id="RHEA-COMP:11060"/>
        <dbReference type="Rhea" id="RHEA-COMP:11605"/>
        <dbReference type="ChEBI" id="CHEBI:15378"/>
        <dbReference type="ChEBI" id="CHEBI:30013"/>
        <dbReference type="ChEBI" id="CHEBI:30616"/>
        <dbReference type="ChEBI" id="CHEBI:61977"/>
        <dbReference type="ChEBI" id="CHEBI:456216"/>
        <dbReference type="EC" id="2.7.11.1"/>
    </reaction>
</comment>
<organism evidence="16 17">
    <name type="scientific">Aspergillus steynii IBT 23096</name>
    <dbReference type="NCBI Taxonomy" id="1392250"/>
    <lineage>
        <taxon>Eukaryota</taxon>
        <taxon>Fungi</taxon>
        <taxon>Dikarya</taxon>
        <taxon>Ascomycota</taxon>
        <taxon>Pezizomycotina</taxon>
        <taxon>Eurotiomycetes</taxon>
        <taxon>Eurotiomycetidae</taxon>
        <taxon>Eurotiales</taxon>
        <taxon>Aspergillaceae</taxon>
        <taxon>Aspergillus</taxon>
        <taxon>Aspergillus subgen. Circumdati</taxon>
    </lineage>
</organism>
<evidence type="ECO:0000256" key="11">
    <source>
        <dbReference type="ARBA" id="ARBA00030237"/>
    </source>
</evidence>
<dbReference type="PROSITE" id="PS00108">
    <property type="entry name" value="PROTEIN_KINASE_ST"/>
    <property type="match status" value="1"/>
</dbReference>
<evidence type="ECO:0000256" key="10">
    <source>
        <dbReference type="ARBA" id="ARBA00023006"/>
    </source>
</evidence>
<dbReference type="SMART" id="SM00220">
    <property type="entry name" value="S_TKc"/>
    <property type="match status" value="1"/>
</dbReference>
<evidence type="ECO:0000256" key="9">
    <source>
        <dbReference type="ARBA" id="ARBA00022840"/>
    </source>
</evidence>
<comment type="subcellular location">
    <subcellularLocation>
        <location evidence="1">Preautophagosomal structure membrane</location>
        <topology evidence="1">Peripheral membrane protein</topology>
    </subcellularLocation>
</comment>
<dbReference type="GO" id="GO:0010506">
    <property type="term" value="P:regulation of autophagy"/>
    <property type="evidence" value="ECO:0007669"/>
    <property type="project" value="InterPro"/>
</dbReference>
<evidence type="ECO:0000256" key="4">
    <source>
        <dbReference type="ARBA" id="ARBA00019599"/>
    </source>
</evidence>
<dbReference type="Proteomes" id="UP000234275">
    <property type="component" value="Unassembled WGS sequence"/>
</dbReference>
<dbReference type="EC" id="2.7.11.1" evidence="2"/>
<dbReference type="AlphaFoldDB" id="A0A2I2G9W1"/>
<evidence type="ECO:0000256" key="2">
    <source>
        <dbReference type="ARBA" id="ARBA00012513"/>
    </source>
</evidence>
<evidence type="ECO:0000256" key="8">
    <source>
        <dbReference type="ARBA" id="ARBA00022777"/>
    </source>
</evidence>
<dbReference type="InterPro" id="IPR008271">
    <property type="entry name" value="Ser/Thr_kinase_AS"/>
</dbReference>
<comment type="catalytic activity">
    <reaction evidence="13">
        <text>L-seryl-[protein] + ATP = O-phospho-L-seryl-[protein] + ADP + H(+)</text>
        <dbReference type="Rhea" id="RHEA:17989"/>
        <dbReference type="Rhea" id="RHEA-COMP:9863"/>
        <dbReference type="Rhea" id="RHEA-COMP:11604"/>
        <dbReference type="ChEBI" id="CHEBI:15378"/>
        <dbReference type="ChEBI" id="CHEBI:29999"/>
        <dbReference type="ChEBI" id="CHEBI:30616"/>
        <dbReference type="ChEBI" id="CHEBI:83421"/>
        <dbReference type="ChEBI" id="CHEBI:456216"/>
        <dbReference type="EC" id="2.7.11.1"/>
    </reaction>
</comment>
<protein>
    <recommendedName>
        <fullName evidence="3">Serine/threonine-protein kinase ATG1</fullName>
        <ecNumber evidence="2">2.7.11.1</ecNumber>
    </recommendedName>
    <alternativeName>
        <fullName evidence="11">Autophagy-related protein 1</fullName>
    </alternativeName>
    <alternativeName>
        <fullName evidence="4">Serine/threonine-protein kinase atg1</fullName>
    </alternativeName>
</protein>
<dbReference type="SUPFAM" id="SSF56112">
    <property type="entry name" value="Protein kinase-like (PK-like)"/>
    <property type="match status" value="1"/>
</dbReference>
<dbReference type="InterPro" id="IPR011009">
    <property type="entry name" value="Kinase-like_dom_sf"/>
</dbReference>
<evidence type="ECO:0000256" key="5">
    <source>
        <dbReference type="ARBA" id="ARBA00022527"/>
    </source>
</evidence>
<dbReference type="GO" id="GO:0004674">
    <property type="term" value="F:protein serine/threonine kinase activity"/>
    <property type="evidence" value="ECO:0007669"/>
    <property type="project" value="UniProtKB-KW"/>
</dbReference>
<keyword evidence="5" id="KW-0723">Serine/threonine-protein kinase</keyword>
<evidence type="ECO:0000256" key="12">
    <source>
        <dbReference type="ARBA" id="ARBA00047899"/>
    </source>
</evidence>
<keyword evidence="7" id="KW-0547">Nucleotide-binding</keyword>
<keyword evidence="10" id="KW-0072">Autophagy</keyword>
<feature type="compositionally biased region" description="Polar residues" evidence="14">
    <location>
        <begin position="634"/>
        <end position="648"/>
    </location>
</feature>
<accession>A0A2I2G9W1</accession>
<evidence type="ECO:0000256" key="13">
    <source>
        <dbReference type="ARBA" id="ARBA00048679"/>
    </source>
</evidence>
<dbReference type="GO" id="GO:0005776">
    <property type="term" value="C:autophagosome"/>
    <property type="evidence" value="ECO:0007669"/>
    <property type="project" value="TreeGrafter"/>
</dbReference>
<feature type="domain" description="Protein kinase" evidence="15">
    <location>
        <begin position="91"/>
        <end position="357"/>
    </location>
</feature>
<dbReference type="STRING" id="1392250.A0A2I2G9W1"/>
<evidence type="ECO:0000256" key="6">
    <source>
        <dbReference type="ARBA" id="ARBA00022679"/>
    </source>
</evidence>
<evidence type="ECO:0000313" key="17">
    <source>
        <dbReference type="Proteomes" id="UP000234275"/>
    </source>
</evidence>
<feature type="compositionally biased region" description="Polar residues" evidence="14">
    <location>
        <begin position="467"/>
        <end position="478"/>
    </location>
</feature>
<evidence type="ECO:0000256" key="7">
    <source>
        <dbReference type="ARBA" id="ARBA00022741"/>
    </source>
</evidence>